<organism evidence="2 3">
    <name type="scientific">Coniochaeta hoffmannii</name>
    <dbReference type="NCBI Taxonomy" id="91930"/>
    <lineage>
        <taxon>Eukaryota</taxon>
        <taxon>Fungi</taxon>
        <taxon>Dikarya</taxon>
        <taxon>Ascomycota</taxon>
        <taxon>Pezizomycotina</taxon>
        <taxon>Sordariomycetes</taxon>
        <taxon>Sordariomycetidae</taxon>
        <taxon>Coniochaetales</taxon>
        <taxon>Coniochaetaceae</taxon>
        <taxon>Coniochaeta</taxon>
    </lineage>
</organism>
<dbReference type="AlphaFoldDB" id="A0AA38S9X5"/>
<evidence type="ECO:0000313" key="2">
    <source>
        <dbReference type="EMBL" id="KAJ9160900.1"/>
    </source>
</evidence>
<evidence type="ECO:0000256" key="1">
    <source>
        <dbReference type="SAM" id="MobiDB-lite"/>
    </source>
</evidence>
<evidence type="ECO:0000313" key="3">
    <source>
        <dbReference type="Proteomes" id="UP001174691"/>
    </source>
</evidence>
<accession>A0AA38S9X5</accession>
<feature type="region of interest" description="Disordered" evidence="1">
    <location>
        <begin position="239"/>
        <end position="267"/>
    </location>
</feature>
<gene>
    <name evidence="2" type="ORF">NKR19_g2790</name>
</gene>
<comment type="caution">
    <text evidence="2">The sequence shown here is derived from an EMBL/GenBank/DDBJ whole genome shotgun (WGS) entry which is preliminary data.</text>
</comment>
<proteinExistence type="predicted"/>
<feature type="region of interest" description="Disordered" evidence="1">
    <location>
        <begin position="1"/>
        <end position="21"/>
    </location>
</feature>
<name>A0AA38S9X5_9PEZI</name>
<feature type="compositionally biased region" description="Low complexity" evidence="1">
    <location>
        <begin position="1"/>
        <end position="17"/>
    </location>
</feature>
<dbReference type="EMBL" id="JANBVN010000029">
    <property type="protein sequence ID" value="KAJ9160900.1"/>
    <property type="molecule type" value="Genomic_DNA"/>
</dbReference>
<feature type="compositionally biased region" description="Polar residues" evidence="1">
    <location>
        <begin position="250"/>
        <end position="267"/>
    </location>
</feature>
<protein>
    <submittedName>
        <fullName evidence="2">Uncharacterized protein</fullName>
    </submittedName>
</protein>
<keyword evidence="3" id="KW-1185">Reference proteome</keyword>
<feature type="region of interest" description="Disordered" evidence="1">
    <location>
        <begin position="284"/>
        <end position="374"/>
    </location>
</feature>
<reference evidence="2" key="1">
    <citation type="submission" date="2022-07" db="EMBL/GenBank/DDBJ databases">
        <title>Fungi with potential for degradation of polypropylene.</title>
        <authorList>
            <person name="Gostincar C."/>
        </authorList>
    </citation>
    <scope>NUCLEOTIDE SEQUENCE</scope>
    <source>
        <strain evidence="2">EXF-13287</strain>
    </source>
</reference>
<feature type="compositionally biased region" description="Acidic residues" evidence="1">
    <location>
        <begin position="308"/>
        <end position="359"/>
    </location>
</feature>
<sequence length="374" mass="42022">MSSNTGNAASSSSSTGSGRHGIPLTWMMPRAGFIWPGGDHVTSRKELDNKVQDAMRTHGGPDFEFQRHDVVVLLVEALRAVTTALRCNDPSMTSEEIVVSNAIVLAQAQIPWMEALSISVILNLFSALDSARANCLSTLTKEDRDRDAEKLAGTNAFDLWEAVDEYSSTVKGLTVRYNWTEDNDAEHMATVASAMFLADDQFGLDLPPLQIINSEEDRQRYMDEALKVLAAQEAEKREKAAKQRIADENTAPTQAGPSKTRSLPPLTWTSGYYLTDDSFGTGYDDSIDPWEADGHPAQNKPKEQEDWPDRDEEEGLEMEEDDLEMEDDWQEMEDEWQEMEDEWQEMEDEWQETEDDTTGGDDMHTDTGSDDEED</sequence>
<dbReference type="Proteomes" id="UP001174691">
    <property type="component" value="Unassembled WGS sequence"/>
</dbReference>